<accession>A0ABQ9F153</accession>
<gene>
    <name evidence="1" type="ORF">KUTeg_011303</name>
</gene>
<evidence type="ECO:0000313" key="1">
    <source>
        <dbReference type="EMBL" id="KAJ8311139.1"/>
    </source>
</evidence>
<sequence>MTPFESVNEHFNVRMLFKDLNDYKLNGSTCTSFHLCKVTRHTCYTCRRGYFEIKAFDKLIFFLKIMDCVHRINPRVPAMIDMLLCHLNCAENKVHFKILPTALFNIYSIHAVWGLLTFAVLI</sequence>
<dbReference type="EMBL" id="JARBDR010000560">
    <property type="protein sequence ID" value="KAJ8311139.1"/>
    <property type="molecule type" value="Genomic_DNA"/>
</dbReference>
<organism evidence="1 2">
    <name type="scientific">Tegillarca granosa</name>
    <name type="common">Malaysian cockle</name>
    <name type="synonym">Anadara granosa</name>
    <dbReference type="NCBI Taxonomy" id="220873"/>
    <lineage>
        <taxon>Eukaryota</taxon>
        <taxon>Metazoa</taxon>
        <taxon>Spiralia</taxon>
        <taxon>Lophotrochozoa</taxon>
        <taxon>Mollusca</taxon>
        <taxon>Bivalvia</taxon>
        <taxon>Autobranchia</taxon>
        <taxon>Pteriomorphia</taxon>
        <taxon>Arcoida</taxon>
        <taxon>Arcoidea</taxon>
        <taxon>Arcidae</taxon>
        <taxon>Tegillarca</taxon>
    </lineage>
</organism>
<reference evidence="1 2" key="1">
    <citation type="submission" date="2022-12" db="EMBL/GenBank/DDBJ databases">
        <title>Chromosome-level genome of Tegillarca granosa.</title>
        <authorList>
            <person name="Kim J."/>
        </authorList>
    </citation>
    <scope>NUCLEOTIDE SEQUENCE [LARGE SCALE GENOMIC DNA]</scope>
    <source>
        <strain evidence="1">Teg-2019</strain>
        <tissue evidence="1">Adductor muscle</tissue>
    </source>
</reference>
<keyword evidence="2" id="KW-1185">Reference proteome</keyword>
<evidence type="ECO:0000313" key="2">
    <source>
        <dbReference type="Proteomes" id="UP001217089"/>
    </source>
</evidence>
<name>A0ABQ9F153_TEGGR</name>
<protein>
    <submittedName>
        <fullName evidence="1">Uncharacterized protein</fullName>
    </submittedName>
</protein>
<dbReference type="Proteomes" id="UP001217089">
    <property type="component" value="Unassembled WGS sequence"/>
</dbReference>
<proteinExistence type="predicted"/>
<comment type="caution">
    <text evidence="1">The sequence shown here is derived from an EMBL/GenBank/DDBJ whole genome shotgun (WGS) entry which is preliminary data.</text>
</comment>